<evidence type="ECO:0000256" key="1">
    <source>
        <dbReference type="ARBA" id="ARBA00007218"/>
    </source>
</evidence>
<feature type="compositionally biased region" description="Gly residues" evidence="2">
    <location>
        <begin position="194"/>
        <end position="234"/>
    </location>
</feature>
<dbReference type="EMBL" id="JARBDR010000657">
    <property type="protein sequence ID" value="KAJ8308322.1"/>
    <property type="molecule type" value="Genomic_DNA"/>
</dbReference>
<gene>
    <name evidence="3" type="ORF">KUTeg_013196</name>
</gene>
<keyword evidence="4" id="KW-1185">Reference proteome</keyword>
<dbReference type="InterPro" id="IPR018797">
    <property type="entry name" value="FAM98"/>
</dbReference>
<evidence type="ECO:0008006" key="5">
    <source>
        <dbReference type="Google" id="ProtNLM"/>
    </source>
</evidence>
<organism evidence="3 4">
    <name type="scientific">Tegillarca granosa</name>
    <name type="common">Malaysian cockle</name>
    <name type="synonym">Anadara granosa</name>
    <dbReference type="NCBI Taxonomy" id="220873"/>
    <lineage>
        <taxon>Eukaryota</taxon>
        <taxon>Metazoa</taxon>
        <taxon>Spiralia</taxon>
        <taxon>Lophotrochozoa</taxon>
        <taxon>Mollusca</taxon>
        <taxon>Bivalvia</taxon>
        <taxon>Autobranchia</taxon>
        <taxon>Pteriomorphia</taxon>
        <taxon>Arcoida</taxon>
        <taxon>Arcoidea</taxon>
        <taxon>Arcidae</taxon>
        <taxon>Tegillarca</taxon>
    </lineage>
</organism>
<feature type="region of interest" description="Disordered" evidence="2">
    <location>
        <begin position="189"/>
        <end position="317"/>
    </location>
</feature>
<dbReference type="PANTHER" id="PTHR31353:SF1">
    <property type="entry name" value="PROTEIN FAM98B"/>
    <property type="match status" value="1"/>
</dbReference>
<evidence type="ECO:0000256" key="2">
    <source>
        <dbReference type="SAM" id="MobiDB-lite"/>
    </source>
</evidence>
<comment type="similarity">
    <text evidence="1">Belongs to the FAM98 family.</text>
</comment>
<sequence length="317" mass="33093">MENDILDSLEDLGYSGPLLEEDKFNVALEQGPRSPDYTQLVSWLTESIRLFCGVEEQVNAITSCPYKVLSDGPVSQRLNTRESRLQLLDFLTTELASVKMLSVTKPASLKVVDPSAKPSDDAESDTAKHLKMMLIALGFPKPPANITTFQLFSKVESKQKQDKIAEIYQPLRKALTAKCNVGVGRILSARDGGRGGGHGGRGGKVQGGWGDSSGGNVGGQWSQGGGGHRGGGQGYNPSYNQGGGGYSQSYQGGGGGRGGGHHGGGGYQGGGGGYNQGYQQGGGGYNQGGYQDYNQDRRGGGRGGSARGRGRGGRGGR</sequence>
<evidence type="ECO:0000313" key="3">
    <source>
        <dbReference type="EMBL" id="KAJ8308322.1"/>
    </source>
</evidence>
<feature type="compositionally biased region" description="Basic residues" evidence="2">
    <location>
        <begin position="308"/>
        <end position="317"/>
    </location>
</feature>
<protein>
    <recommendedName>
        <fullName evidence="5">Protein FAM98A</fullName>
    </recommendedName>
</protein>
<feature type="compositionally biased region" description="Gly residues" evidence="2">
    <location>
        <begin position="241"/>
        <end position="287"/>
    </location>
</feature>
<name>A0ABQ9EXH6_TEGGR</name>
<dbReference type="Proteomes" id="UP001217089">
    <property type="component" value="Unassembled WGS sequence"/>
</dbReference>
<comment type="caution">
    <text evidence="3">The sequence shown here is derived from an EMBL/GenBank/DDBJ whole genome shotgun (WGS) entry which is preliminary data.</text>
</comment>
<accession>A0ABQ9EXH6</accession>
<evidence type="ECO:0000313" key="4">
    <source>
        <dbReference type="Proteomes" id="UP001217089"/>
    </source>
</evidence>
<dbReference type="Pfam" id="PF10239">
    <property type="entry name" value="DUF2465"/>
    <property type="match status" value="1"/>
</dbReference>
<reference evidence="3 4" key="1">
    <citation type="submission" date="2022-12" db="EMBL/GenBank/DDBJ databases">
        <title>Chromosome-level genome of Tegillarca granosa.</title>
        <authorList>
            <person name="Kim J."/>
        </authorList>
    </citation>
    <scope>NUCLEOTIDE SEQUENCE [LARGE SCALE GENOMIC DNA]</scope>
    <source>
        <strain evidence="3">Teg-2019</strain>
        <tissue evidence="3">Adductor muscle</tissue>
    </source>
</reference>
<dbReference type="PANTHER" id="PTHR31353">
    <property type="entry name" value="FAM98"/>
    <property type="match status" value="1"/>
</dbReference>
<proteinExistence type="inferred from homology"/>